<reference evidence="4 5" key="1">
    <citation type="submission" date="2007-08" db="EMBL/GenBank/DDBJ databases">
        <title>Complete sequence of Thermotoga lettingae TMO.</title>
        <authorList>
            <consortium name="US DOE Joint Genome Institute"/>
            <person name="Copeland A."/>
            <person name="Lucas S."/>
            <person name="Lapidus A."/>
            <person name="Barry K."/>
            <person name="Glavina del Rio T."/>
            <person name="Dalin E."/>
            <person name="Tice H."/>
            <person name="Pitluck S."/>
            <person name="Foster B."/>
            <person name="Bruce D."/>
            <person name="Schmutz J."/>
            <person name="Larimer F."/>
            <person name="Land M."/>
            <person name="Hauser L."/>
            <person name="Kyrpides N."/>
            <person name="Mikhailova N."/>
            <person name="Nelson K."/>
            <person name="Gogarten J.P."/>
            <person name="Noll K."/>
            <person name="Richardson P."/>
        </authorList>
    </citation>
    <scope>NUCLEOTIDE SEQUENCE [LARGE SCALE GENOMIC DNA]</scope>
    <source>
        <strain evidence="5">ATCC BAA-301 / DSM 14385 / NBRC 107922 / TMO</strain>
    </source>
</reference>
<evidence type="ECO:0000256" key="3">
    <source>
        <dbReference type="PIRSR" id="PIRSR005902-1"/>
    </source>
</evidence>
<keyword evidence="2 4" id="KW-0378">Hydrolase</keyword>
<dbReference type="eggNOG" id="COG0084">
    <property type="taxonomic scope" value="Bacteria"/>
</dbReference>
<feature type="binding site" evidence="3">
    <location>
        <position position="129"/>
    </location>
    <ligand>
        <name>a divalent metal cation</name>
        <dbReference type="ChEBI" id="CHEBI:60240"/>
        <label>2</label>
    </ligand>
</feature>
<dbReference type="Gene3D" id="3.20.20.140">
    <property type="entry name" value="Metal-dependent hydrolases"/>
    <property type="match status" value="1"/>
</dbReference>
<dbReference type="SUPFAM" id="SSF51556">
    <property type="entry name" value="Metallo-dependent hydrolases"/>
    <property type="match status" value="1"/>
</dbReference>
<dbReference type="InterPro" id="IPR032466">
    <property type="entry name" value="Metal_Hydrolase"/>
</dbReference>
<dbReference type="EMBL" id="CP000812">
    <property type="protein sequence ID" value="ABV33525.1"/>
    <property type="molecule type" value="Genomic_DNA"/>
</dbReference>
<dbReference type="PROSITE" id="PS01090">
    <property type="entry name" value="TATD_2"/>
    <property type="match status" value="1"/>
</dbReference>
<feature type="binding site" evidence="3">
    <location>
        <position position="154"/>
    </location>
    <ligand>
        <name>a divalent metal cation</name>
        <dbReference type="ChEBI" id="CHEBI:60240"/>
        <label>2</label>
    </ligand>
</feature>
<feature type="binding site" evidence="3">
    <location>
        <position position="93"/>
    </location>
    <ligand>
        <name>a divalent metal cation</name>
        <dbReference type="ChEBI" id="CHEBI:60240"/>
        <label>1</label>
    </ligand>
</feature>
<dbReference type="OrthoDB" id="9810005at2"/>
<keyword evidence="5" id="KW-1185">Reference proteome</keyword>
<dbReference type="GO" id="GO:0004536">
    <property type="term" value="F:DNA nuclease activity"/>
    <property type="evidence" value="ECO:0007669"/>
    <property type="project" value="InterPro"/>
</dbReference>
<feature type="binding site" evidence="3">
    <location>
        <position position="7"/>
    </location>
    <ligand>
        <name>a divalent metal cation</name>
        <dbReference type="ChEBI" id="CHEBI:60240"/>
        <label>1</label>
    </ligand>
</feature>
<keyword evidence="1 3" id="KW-0479">Metal-binding</keyword>
<evidence type="ECO:0000256" key="1">
    <source>
        <dbReference type="ARBA" id="ARBA00022723"/>
    </source>
</evidence>
<dbReference type="STRING" id="416591.Tlet_0959"/>
<reference evidence="4 5" key="2">
    <citation type="journal article" date="2009" name="Proc. Natl. Acad. Sci. U.S.A.">
        <title>On the chimeric nature, thermophilic origin, and phylogenetic placement of the Thermotogales.</title>
        <authorList>
            <person name="Zhaxybayeva O."/>
            <person name="Swithers K.S."/>
            <person name="Lapierre P."/>
            <person name="Fournier G.P."/>
            <person name="Bickhart D.M."/>
            <person name="DeBoy R.T."/>
            <person name="Nelson K.E."/>
            <person name="Nesbo C.L."/>
            <person name="Doolittle W.F."/>
            <person name="Gogarten J.P."/>
            <person name="Noll K.M."/>
        </authorList>
    </citation>
    <scope>NUCLEOTIDE SEQUENCE [LARGE SCALE GENOMIC DNA]</scope>
    <source>
        <strain evidence="5">ATCC BAA-301 / DSM 14385 / NBRC 107922 / TMO</strain>
    </source>
</reference>
<organism evidence="4 5">
    <name type="scientific">Pseudothermotoga lettingae (strain ATCC BAA-301 / DSM 14385 / NBRC 107922 / TMO)</name>
    <name type="common">Thermotoga lettingae</name>
    <dbReference type="NCBI Taxonomy" id="416591"/>
    <lineage>
        <taxon>Bacteria</taxon>
        <taxon>Thermotogati</taxon>
        <taxon>Thermotogota</taxon>
        <taxon>Thermotogae</taxon>
        <taxon>Thermotogales</taxon>
        <taxon>Thermotogaceae</taxon>
        <taxon>Pseudothermotoga</taxon>
    </lineage>
</organism>
<dbReference type="FunFam" id="3.20.20.140:FF:000005">
    <property type="entry name" value="TatD family hydrolase"/>
    <property type="match status" value="1"/>
</dbReference>
<dbReference type="InterPro" id="IPR018228">
    <property type="entry name" value="DNase_TatD-rel_CS"/>
</dbReference>
<dbReference type="AlphaFoldDB" id="A8F5U1"/>
<dbReference type="GO" id="GO:0016788">
    <property type="term" value="F:hydrolase activity, acting on ester bonds"/>
    <property type="evidence" value="ECO:0007669"/>
    <property type="project" value="InterPro"/>
</dbReference>
<dbReference type="InterPro" id="IPR001130">
    <property type="entry name" value="TatD-like"/>
</dbReference>
<accession>A8F5U1</accession>
<evidence type="ECO:0000256" key="2">
    <source>
        <dbReference type="ARBA" id="ARBA00022801"/>
    </source>
</evidence>
<evidence type="ECO:0000313" key="4">
    <source>
        <dbReference type="EMBL" id="ABV33525.1"/>
    </source>
</evidence>
<sequence>MKFVDTHAHLHFPQFKDDLDKIISLFKSKQIEFIVNVGIDVEDSKRALELSKRSENIFCAVGVHPHEAEKVEKDYIKQLEKLAKDDKVVALGEMGLDYYRNLSPKEEQLKAFREQLILAKELDLPVILHIRNAYDDAYKLLSQIGLPGPGGVVHAFSADTEWALKFVRLGAFIGIGGPITYPKNHSLRSVVRVVGIENILSETDCPYLPPQQFRGKRNEPAYVRIVVEKISEILNQNVQKVSDVLLGNAKELFSINF</sequence>
<evidence type="ECO:0000313" key="5">
    <source>
        <dbReference type="Proteomes" id="UP000002016"/>
    </source>
</evidence>
<dbReference type="HOGENOM" id="CLU_031506_4_0_0"/>
<dbReference type="NCBIfam" id="TIGR00010">
    <property type="entry name" value="YchF/TatD family DNA exonuclease"/>
    <property type="match status" value="1"/>
</dbReference>
<proteinExistence type="predicted"/>
<dbReference type="KEGG" id="tle:Tlet_0959"/>
<dbReference type="Pfam" id="PF01026">
    <property type="entry name" value="TatD_DNase"/>
    <property type="match status" value="1"/>
</dbReference>
<dbReference type="GO" id="GO:0046872">
    <property type="term" value="F:metal ion binding"/>
    <property type="evidence" value="ECO:0007669"/>
    <property type="project" value="UniProtKB-KW"/>
</dbReference>
<protein>
    <submittedName>
        <fullName evidence="4">Hydrolase, TatD family</fullName>
    </submittedName>
</protein>
<feature type="binding site" evidence="3">
    <location>
        <position position="9"/>
    </location>
    <ligand>
        <name>a divalent metal cation</name>
        <dbReference type="ChEBI" id="CHEBI:60240"/>
        <label>1</label>
    </ligand>
</feature>
<dbReference type="PANTHER" id="PTHR46124">
    <property type="entry name" value="D-AMINOACYL-TRNA DEACYLASE"/>
    <property type="match status" value="1"/>
</dbReference>
<dbReference type="CDD" id="cd01310">
    <property type="entry name" value="TatD_DNAse"/>
    <property type="match status" value="1"/>
</dbReference>
<gene>
    <name evidence="4" type="ordered locus">Tlet_0959</name>
</gene>
<dbReference type="PANTHER" id="PTHR46124:SF2">
    <property type="entry name" value="D-AMINOACYL-TRNA DEACYLASE"/>
    <property type="match status" value="1"/>
</dbReference>
<dbReference type="RefSeq" id="WP_012003006.1">
    <property type="nucleotide sequence ID" value="NC_009828.1"/>
</dbReference>
<feature type="binding site" evidence="3">
    <location>
        <position position="204"/>
    </location>
    <ligand>
        <name>a divalent metal cation</name>
        <dbReference type="ChEBI" id="CHEBI:60240"/>
        <label>1</label>
    </ligand>
</feature>
<dbReference type="GO" id="GO:0005829">
    <property type="term" value="C:cytosol"/>
    <property type="evidence" value="ECO:0007669"/>
    <property type="project" value="TreeGrafter"/>
</dbReference>
<dbReference type="PIRSF" id="PIRSF005902">
    <property type="entry name" value="DNase_TatD"/>
    <property type="match status" value="1"/>
</dbReference>
<dbReference type="InterPro" id="IPR015991">
    <property type="entry name" value="TatD/YcfH-like"/>
</dbReference>
<dbReference type="Proteomes" id="UP000002016">
    <property type="component" value="Chromosome"/>
</dbReference>
<name>A8F5U1_PSELT</name>